<gene>
    <name evidence="1" type="ORF">NCTC7922_03341</name>
</gene>
<name>A0A377D8G3_ECOLX</name>
<dbReference type="Proteomes" id="UP000254174">
    <property type="component" value="Unassembled WGS sequence"/>
</dbReference>
<proteinExistence type="predicted"/>
<protein>
    <submittedName>
        <fullName evidence="1">Uncharacterized protein</fullName>
    </submittedName>
</protein>
<dbReference type="AlphaFoldDB" id="A0A377D8G3"/>
<reference evidence="1 2" key="1">
    <citation type="submission" date="2018-06" db="EMBL/GenBank/DDBJ databases">
        <authorList>
            <consortium name="Pathogen Informatics"/>
            <person name="Doyle S."/>
        </authorList>
    </citation>
    <scope>NUCLEOTIDE SEQUENCE [LARGE SCALE GENOMIC DNA]</scope>
    <source>
        <strain evidence="1 2">NCTC7922</strain>
    </source>
</reference>
<dbReference type="EMBL" id="UGFC01000006">
    <property type="protein sequence ID" value="STM16909.1"/>
    <property type="molecule type" value="Genomic_DNA"/>
</dbReference>
<sequence>MAWSLFLCWNGRLALGHDPGRDVGNTHRRFGTVNVLTARAGRAINVDAQIRRVDFDINIVINFRVNKPRS</sequence>
<evidence type="ECO:0000313" key="1">
    <source>
        <dbReference type="EMBL" id="STM16909.1"/>
    </source>
</evidence>
<accession>A0A377D8G3</accession>
<evidence type="ECO:0000313" key="2">
    <source>
        <dbReference type="Proteomes" id="UP000254174"/>
    </source>
</evidence>
<organism evidence="1 2">
    <name type="scientific">Escherichia coli</name>
    <dbReference type="NCBI Taxonomy" id="562"/>
    <lineage>
        <taxon>Bacteria</taxon>
        <taxon>Pseudomonadati</taxon>
        <taxon>Pseudomonadota</taxon>
        <taxon>Gammaproteobacteria</taxon>
        <taxon>Enterobacterales</taxon>
        <taxon>Enterobacteriaceae</taxon>
        <taxon>Escherichia</taxon>
    </lineage>
</organism>